<evidence type="ECO:0000256" key="6">
    <source>
        <dbReference type="ARBA" id="ARBA00022729"/>
    </source>
</evidence>
<reference evidence="13 14" key="1">
    <citation type="submission" date="2016-03" db="EMBL/GenBank/DDBJ databases">
        <authorList>
            <person name="Devillers H."/>
        </authorList>
    </citation>
    <scope>NUCLEOTIDE SEQUENCE [LARGE SCALE GENOMIC DNA]</scope>
    <source>
        <strain evidence="13">CBS 11717</strain>
    </source>
</reference>
<dbReference type="EMBL" id="LT598464">
    <property type="protein sequence ID" value="SCU80677.1"/>
    <property type="molecule type" value="Genomic_DNA"/>
</dbReference>
<dbReference type="SUPFAM" id="SSF51445">
    <property type="entry name" value="(Trans)glycosidases"/>
    <property type="match status" value="1"/>
</dbReference>
<dbReference type="InterPro" id="IPR050732">
    <property type="entry name" value="Beta-glucan_modifiers"/>
</dbReference>
<evidence type="ECO:0000256" key="1">
    <source>
        <dbReference type="ARBA" id="ARBA00004191"/>
    </source>
</evidence>
<gene>
    <name evidence="13" type="ORF">LAMI_0B03356G</name>
</gene>
<proteinExistence type="inferred from homology"/>
<dbReference type="InterPro" id="IPR000490">
    <property type="entry name" value="Glyco_hydro_17"/>
</dbReference>
<evidence type="ECO:0000256" key="8">
    <source>
        <dbReference type="ARBA" id="ARBA00023180"/>
    </source>
</evidence>
<keyword evidence="10" id="KW-0961">Cell wall biogenesis/degradation</keyword>
<evidence type="ECO:0000256" key="9">
    <source>
        <dbReference type="ARBA" id="ARBA00023295"/>
    </source>
</evidence>
<dbReference type="Gene3D" id="3.20.20.80">
    <property type="entry name" value="Glycosidases"/>
    <property type="match status" value="1"/>
</dbReference>
<keyword evidence="6" id="KW-0732">Signal</keyword>
<evidence type="ECO:0000256" key="5">
    <source>
        <dbReference type="ARBA" id="ARBA00022685"/>
    </source>
</evidence>
<evidence type="ECO:0000313" key="14">
    <source>
        <dbReference type="Proteomes" id="UP000191024"/>
    </source>
</evidence>
<dbReference type="GO" id="GO:0009277">
    <property type="term" value="C:fungal-type cell wall"/>
    <property type="evidence" value="ECO:0007669"/>
    <property type="project" value="TreeGrafter"/>
</dbReference>
<dbReference type="GO" id="GO:0042973">
    <property type="term" value="F:glucan endo-1,3-beta-D-glucosidase activity"/>
    <property type="evidence" value="ECO:0007669"/>
    <property type="project" value="TreeGrafter"/>
</dbReference>
<evidence type="ECO:0000256" key="4">
    <source>
        <dbReference type="ARBA" id="ARBA00022525"/>
    </source>
</evidence>
<dbReference type="GO" id="GO:0005975">
    <property type="term" value="P:carbohydrate metabolic process"/>
    <property type="evidence" value="ECO:0007669"/>
    <property type="project" value="InterPro"/>
</dbReference>
<evidence type="ECO:0000256" key="2">
    <source>
        <dbReference type="ARBA" id="ARBA00008773"/>
    </source>
</evidence>
<keyword evidence="9" id="KW-0326">Glycosidase</keyword>
<dbReference type="GO" id="GO:0005576">
    <property type="term" value="C:extracellular region"/>
    <property type="evidence" value="ECO:0007669"/>
    <property type="project" value="TreeGrafter"/>
</dbReference>
<accession>A0A1G4IUP5</accession>
<evidence type="ECO:0000256" key="10">
    <source>
        <dbReference type="ARBA" id="ARBA00023316"/>
    </source>
</evidence>
<keyword evidence="8" id="KW-0325">Glycoprotein</keyword>
<evidence type="ECO:0000256" key="3">
    <source>
        <dbReference type="ARBA" id="ARBA00022512"/>
    </source>
</evidence>
<evidence type="ECO:0000256" key="11">
    <source>
        <dbReference type="ARBA" id="ARBA00056660"/>
    </source>
</evidence>
<dbReference type="FunFam" id="3.20.20.80:FF:000111">
    <property type="entry name" value="Soluble cell wall protein"/>
    <property type="match status" value="1"/>
</dbReference>
<dbReference type="Pfam" id="PF00332">
    <property type="entry name" value="Glyco_hydro_17"/>
    <property type="match status" value="1"/>
</dbReference>
<keyword evidence="5" id="KW-0165">Cleavage on pair of basic residues</keyword>
<dbReference type="GO" id="GO:0000747">
    <property type="term" value="P:conjugation with cellular fusion"/>
    <property type="evidence" value="ECO:0007669"/>
    <property type="project" value="UniProtKB-ARBA"/>
</dbReference>
<dbReference type="AlphaFoldDB" id="A0A1G4IUP5"/>
<dbReference type="Proteomes" id="UP000191024">
    <property type="component" value="Chromosome B"/>
</dbReference>
<keyword evidence="3" id="KW-0134">Cell wall</keyword>
<evidence type="ECO:0000256" key="7">
    <source>
        <dbReference type="ARBA" id="ARBA00022801"/>
    </source>
</evidence>
<keyword evidence="14" id="KW-1185">Reference proteome</keyword>
<dbReference type="GO" id="GO:0009986">
    <property type="term" value="C:cell surface"/>
    <property type="evidence" value="ECO:0007669"/>
    <property type="project" value="TreeGrafter"/>
</dbReference>
<dbReference type="GO" id="GO:0071555">
    <property type="term" value="P:cell wall organization"/>
    <property type="evidence" value="ECO:0007669"/>
    <property type="project" value="UniProtKB-KW"/>
</dbReference>
<organism evidence="13 14">
    <name type="scientific">Lachancea mirantina</name>
    <dbReference type="NCBI Taxonomy" id="1230905"/>
    <lineage>
        <taxon>Eukaryota</taxon>
        <taxon>Fungi</taxon>
        <taxon>Dikarya</taxon>
        <taxon>Ascomycota</taxon>
        <taxon>Saccharomycotina</taxon>
        <taxon>Saccharomycetes</taxon>
        <taxon>Saccharomycetales</taxon>
        <taxon>Saccharomycetaceae</taxon>
        <taxon>Lachancea</taxon>
    </lineage>
</organism>
<dbReference type="InterPro" id="IPR017853">
    <property type="entry name" value="GH"/>
</dbReference>
<protein>
    <submittedName>
        <fullName evidence="13">LAMI_0B03356g1_1</fullName>
    </submittedName>
</protein>
<dbReference type="PANTHER" id="PTHR16631">
    <property type="entry name" value="GLUCAN 1,3-BETA-GLUCOSIDASE"/>
    <property type="match status" value="1"/>
</dbReference>
<dbReference type="STRING" id="1230905.A0A1G4IUP5"/>
<keyword evidence="4" id="KW-0964">Secreted</keyword>
<dbReference type="OrthoDB" id="941679at2759"/>
<comment type="similarity">
    <text evidence="2 12">Belongs to the glycosyl hydrolase 17 family.</text>
</comment>
<comment type="function">
    <text evidence="11">Glucanases possibly play a role in cell expansion during growth, in cell-cell fusion during mating, and in spore release during sporulation.</text>
</comment>
<comment type="subcellular location">
    <subcellularLocation>
        <location evidence="1">Secreted</location>
        <location evidence="1">Cell wall</location>
    </subcellularLocation>
</comment>
<name>A0A1G4IUP5_9SACH</name>
<sequence length="338" mass="36231">MSKSLTFITSIFYLFNSINGILIPRNVDLTLVSEVDEEASSGGLIGEQNSGSAVAVSIPTSQSSKVTSSYTSSQVSPTGSFYSGATGITYSPYQKDGSCKTELMIQSDMQTIADFSVIRIYDTDCNAIPFILQALIGSQKIMVGIYNIDAIPQSVSIISSAFNGDFSKVYAISVGNELVNSGIKSPNQIQTAVNSAKSQLSAIGYNGPIVSVDTLIAYVNNPSLCQYSDFLAVNSHPYWDGNVEPSSCGTWLGDQISNLQSKCGTDKPILITETGWPTQGQSFGNCVPSQQNQINCVSSITQSHGSQVILFTTFNDYWKQPGPYGVEQYWGLFGSPSS</sequence>
<dbReference type="PANTHER" id="PTHR16631:SF14">
    <property type="entry name" value="FAMILY 17 GLUCOSIDASE SCW10-RELATED"/>
    <property type="match status" value="1"/>
</dbReference>
<evidence type="ECO:0000313" key="13">
    <source>
        <dbReference type="EMBL" id="SCU80677.1"/>
    </source>
</evidence>
<keyword evidence="7" id="KW-0378">Hydrolase</keyword>
<evidence type="ECO:0000256" key="12">
    <source>
        <dbReference type="RuleBase" id="RU004335"/>
    </source>
</evidence>